<keyword evidence="1" id="KW-0812">Transmembrane</keyword>
<dbReference type="Gene3D" id="1.25.10.10">
    <property type="entry name" value="Leucine-rich Repeat Variant"/>
    <property type="match status" value="1"/>
</dbReference>
<dbReference type="AlphaFoldDB" id="A0A1F7FGD4"/>
<dbReference type="InterPro" id="IPR016024">
    <property type="entry name" value="ARM-type_fold"/>
</dbReference>
<feature type="transmembrane region" description="Helical" evidence="1">
    <location>
        <begin position="75"/>
        <end position="94"/>
    </location>
</feature>
<reference evidence="2 3" key="1">
    <citation type="journal article" date="2016" name="Nat. Commun.">
        <title>Thousands of microbial genomes shed light on interconnected biogeochemical processes in an aquifer system.</title>
        <authorList>
            <person name="Anantharaman K."/>
            <person name="Brown C.T."/>
            <person name="Hug L.A."/>
            <person name="Sharon I."/>
            <person name="Castelle C.J."/>
            <person name="Probst A.J."/>
            <person name="Thomas B.C."/>
            <person name="Singh A."/>
            <person name="Wilkins M.J."/>
            <person name="Karaoz U."/>
            <person name="Brodie E.L."/>
            <person name="Williams K.H."/>
            <person name="Hubbard S.S."/>
            <person name="Banfield J.F."/>
        </authorList>
    </citation>
    <scope>NUCLEOTIDE SEQUENCE [LARGE SCALE GENOMIC DNA]</scope>
</reference>
<dbReference type="SUPFAM" id="SSF103473">
    <property type="entry name" value="MFS general substrate transporter"/>
    <property type="match status" value="1"/>
</dbReference>
<dbReference type="SUPFAM" id="SSF48371">
    <property type="entry name" value="ARM repeat"/>
    <property type="match status" value="1"/>
</dbReference>
<evidence type="ECO:0000256" key="1">
    <source>
        <dbReference type="SAM" id="Phobius"/>
    </source>
</evidence>
<gene>
    <name evidence="2" type="ORF">A2519_05405</name>
</gene>
<keyword evidence="1" id="KW-0472">Membrane</keyword>
<evidence type="ECO:0008006" key="4">
    <source>
        <dbReference type="Google" id="ProtNLM"/>
    </source>
</evidence>
<sequence>MIQENKTASATPLLFCLLFVLFSSVILGDNIAESLLISNFDPSILPVMFIVNSIFLLLFSLFFINLIDRVDRGRFMLAVLAVHACCLLGIRVLISLKIPFIFPIIYSYSYASKMMIFILFWTIANDITDARKAKETFPIIAGGGVAGGVLISYSVVFLIRIIPAEDLLFVWAGLLVAATPLVLVIYRRYFSMLKSSTRLPGTDGVLAQISENYQLVRSEPLLKSMAAIYFLSFILLFAQDYLFLSTLKQTFIAGKAYFVKGHTHALAISAFAGADVDTLILKKEIPRFLGIFKGTSNLITFLIQFTVAGLILKKMGTARSTLIMPIIFIISYGAMLCIHLSVVHTEGLGFYPLFGNLLFAVIMGGVALRIAAFDSIYSPNFQIFFSTLKKEIRGRGKLFIEGIIKPFAITSSGLLIIILYQRSILVSITVLFIMSCALLFLCLRIRQVYSQSIFEALGGDRSQKISQLLGMRMEQADESMLDIAAEVADDPEPGVADFAVSLMARVRGDVAILRLKQVFERAPESRKAAIVALLGNERATRFVPIFQQGLKSNAAPVVARSIEALRRANALAGSELSALLDHPDNAVRVQAIVAHWGNAGSTSQERCREILGKLLVSGDAEAIRLAVHAAAEIKDPRVIGAVYDTLSSMPLATLKKDPVRFNDMLRSMGDMGNELSVSLLIGYLSSAGHHQTRIIEEGLAGPLSRDAALAEKLLRHPQYRIKRSAARALLINKAALLPEIRRIAGELVETEIHALYGWAQYSWILRSANMGDETAMLADALFDSLVRRNLEFIVNLLRMLDPGDLLLSVPGKVTSRDKNVRSRALELIENNVKTRYARLFLPLCEEEDLGRLVETGRSIWHFTDPGMYFVLGEVAVSGDPWLRAFGLYTAIVVSRKTGDPRALATFPAGDLEKAKQKLEELVYGT</sequence>
<accession>A0A1F7FGD4</accession>
<comment type="caution">
    <text evidence="2">The sequence shown here is derived from an EMBL/GenBank/DDBJ whole genome shotgun (WGS) entry which is preliminary data.</text>
</comment>
<evidence type="ECO:0000313" key="2">
    <source>
        <dbReference type="EMBL" id="OGK05526.1"/>
    </source>
</evidence>
<keyword evidence="1" id="KW-1133">Transmembrane helix</keyword>
<feature type="transmembrane region" description="Helical" evidence="1">
    <location>
        <begin position="354"/>
        <end position="377"/>
    </location>
</feature>
<protein>
    <recommendedName>
        <fullName evidence="4">ADP,ATP carrier protein</fullName>
    </recommendedName>
</protein>
<dbReference type="Proteomes" id="UP000179243">
    <property type="component" value="Unassembled WGS sequence"/>
</dbReference>
<name>A0A1F7FGD4_UNCRA</name>
<proteinExistence type="predicted"/>
<feature type="transmembrane region" description="Helical" evidence="1">
    <location>
        <begin position="100"/>
        <end position="124"/>
    </location>
</feature>
<feature type="transmembrane region" description="Helical" evidence="1">
    <location>
        <begin position="168"/>
        <end position="186"/>
    </location>
</feature>
<dbReference type="InterPro" id="IPR011989">
    <property type="entry name" value="ARM-like"/>
</dbReference>
<feature type="transmembrane region" description="Helical" evidence="1">
    <location>
        <begin position="398"/>
        <end position="418"/>
    </location>
</feature>
<feature type="transmembrane region" description="Helical" evidence="1">
    <location>
        <begin position="44"/>
        <end position="63"/>
    </location>
</feature>
<feature type="transmembrane region" description="Helical" evidence="1">
    <location>
        <begin position="322"/>
        <end position="342"/>
    </location>
</feature>
<evidence type="ECO:0000313" key="3">
    <source>
        <dbReference type="Proteomes" id="UP000179243"/>
    </source>
</evidence>
<dbReference type="EMBL" id="MFYX01000055">
    <property type="protein sequence ID" value="OGK05526.1"/>
    <property type="molecule type" value="Genomic_DNA"/>
</dbReference>
<dbReference type="InterPro" id="IPR036259">
    <property type="entry name" value="MFS_trans_sf"/>
</dbReference>
<dbReference type="Gene3D" id="1.20.1250.20">
    <property type="entry name" value="MFS general substrate transporter like domains"/>
    <property type="match status" value="1"/>
</dbReference>
<feature type="transmembrane region" description="Helical" evidence="1">
    <location>
        <begin position="288"/>
        <end position="310"/>
    </location>
</feature>
<feature type="transmembrane region" description="Helical" evidence="1">
    <location>
        <begin position="424"/>
        <end position="443"/>
    </location>
</feature>
<feature type="transmembrane region" description="Helical" evidence="1">
    <location>
        <begin position="136"/>
        <end position="162"/>
    </location>
</feature>
<organism evidence="2 3">
    <name type="scientific">Candidatus Raymondbacteria bacterium RIFOXYD12_FULL_49_13</name>
    <dbReference type="NCBI Taxonomy" id="1817890"/>
    <lineage>
        <taxon>Bacteria</taxon>
        <taxon>Raymondiibacteriota</taxon>
    </lineage>
</organism>